<proteinExistence type="inferred from homology"/>
<sequence length="298" mass="33273">MDRFDALQAFTAVAAEGSFTKAAAKLDTSNQLVSKYVAQLEEYIGERLFNRTTRRIHLTEAGEQCLQHAQLILENLQDMENHLGQLHSQAQGVLKLSAPVSFSTLHLAPLLNDFKKLHSAVNIDLQLNDRTIDVVEEGFDLALRIGYLKDSSMIARKVAPMRLVLCASPSYLEQYGIPEQPEDLISGHYLSYSYMNNHPKDSALLLALSQKQSNFVANNGEVLTAAAVAGLGYALQPTFIIWRELQAGTLKILLPQYEPAPMGLYATYPHRKLMAAKLKVFLEFLSGYFGQPPYWDNV</sequence>
<evidence type="ECO:0000313" key="7">
    <source>
        <dbReference type="Proteomes" id="UP001409585"/>
    </source>
</evidence>
<protein>
    <submittedName>
        <fullName evidence="6">LysR family transcriptional regulator</fullName>
    </submittedName>
</protein>
<dbReference type="FunFam" id="1.10.10.10:FF:000001">
    <property type="entry name" value="LysR family transcriptional regulator"/>
    <property type="match status" value="1"/>
</dbReference>
<dbReference type="Proteomes" id="UP001409585">
    <property type="component" value="Unassembled WGS sequence"/>
</dbReference>
<dbReference type="GO" id="GO:0006351">
    <property type="term" value="P:DNA-templated transcription"/>
    <property type="evidence" value="ECO:0007669"/>
    <property type="project" value="TreeGrafter"/>
</dbReference>
<dbReference type="EMBL" id="BAABLX010000077">
    <property type="protein sequence ID" value="GAA4959000.1"/>
    <property type="molecule type" value="Genomic_DNA"/>
</dbReference>
<dbReference type="CDD" id="cd08422">
    <property type="entry name" value="PBP2_CrgA_like"/>
    <property type="match status" value="1"/>
</dbReference>
<evidence type="ECO:0000256" key="4">
    <source>
        <dbReference type="ARBA" id="ARBA00023163"/>
    </source>
</evidence>
<dbReference type="Pfam" id="PF03466">
    <property type="entry name" value="LysR_substrate"/>
    <property type="match status" value="1"/>
</dbReference>
<dbReference type="Pfam" id="PF00126">
    <property type="entry name" value="HTH_1"/>
    <property type="match status" value="1"/>
</dbReference>
<reference evidence="7" key="1">
    <citation type="journal article" date="2019" name="Int. J. Syst. Evol. Microbiol.">
        <title>The Global Catalogue of Microorganisms (GCM) 10K type strain sequencing project: providing services to taxonomists for standard genome sequencing and annotation.</title>
        <authorList>
            <consortium name="The Broad Institute Genomics Platform"/>
            <consortium name="The Broad Institute Genome Sequencing Center for Infectious Disease"/>
            <person name="Wu L."/>
            <person name="Ma J."/>
        </authorList>
    </citation>
    <scope>NUCLEOTIDE SEQUENCE [LARGE SCALE GENOMIC DNA]</scope>
    <source>
        <strain evidence="7">JCM 19134</strain>
    </source>
</reference>
<evidence type="ECO:0000256" key="3">
    <source>
        <dbReference type="ARBA" id="ARBA00023125"/>
    </source>
</evidence>
<gene>
    <name evidence="6" type="ORF">GCM10025791_44820</name>
</gene>
<feature type="domain" description="HTH lysR-type" evidence="5">
    <location>
        <begin position="1"/>
        <end position="59"/>
    </location>
</feature>
<comment type="caution">
    <text evidence="6">The sequence shown here is derived from an EMBL/GenBank/DDBJ whole genome shotgun (WGS) entry which is preliminary data.</text>
</comment>
<dbReference type="AlphaFoldDB" id="A0AAV3U8S9"/>
<dbReference type="Gene3D" id="3.40.190.290">
    <property type="match status" value="1"/>
</dbReference>
<dbReference type="SUPFAM" id="SSF53850">
    <property type="entry name" value="Periplasmic binding protein-like II"/>
    <property type="match status" value="1"/>
</dbReference>
<dbReference type="InterPro" id="IPR000847">
    <property type="entry name" value="LysR_HTH_N"/>
</dbReference>
<evidence type="ECO:0000313" key="6">
    <source>
        <dbReference type="EMBL" id="GAA4959000.1"/>
    </source>
</evidence>
<dbReference type="InterPro" id="IPR005119">
    <property type="entry name" value="LysR_subst-bd"/>
</dbReference>
<keyword evidence="7" id="KW-1185">Reference proteome</keyword>
<dbReference type="GO" id="GO:0003700">
    <property type="term" value="F:DNA-binding transcription factor activity"/>
    <property type="evidence" value="ECO:0007669"/>
    <property type="project" value="InterPro"/>
</dbReference>
<dbReference type="InterPro" id="IPR058163">
    <property type="entry name" value="LysR-type_TF_proteobact-type"/>
</dbReference>
<dbReference type="PROSITE" id="PS50931">
    <property type="entry name" value="HTH_LYSR"/>
    <property type="match status" value="1"/>
</dbReference>
<comment type="similarity">
    <text evidence="1">Belongs to the LysR transcriptional regulatory family.</text>
</comment>
<dbReference type="GO" id="GO:0043565">
    <property type="term" value="F:sequence-specific DNA binding"/>
    <property type="evidence" value="ECO:0007669"/>
    <property type="project" value="TreeGrafter"/>
</dbReference>
<dbReference type="RefSeq" id="WP_345427549.1">
    <property type="nucleotide sequence ID" value="NZ_AP031496.1"/>
</dbReference>
<dbReference type="InterPro" id="IPR036388">
    <property type="entry name" value="WH-like_DNA-bd_sf"/>
</dbReference>
<dbReference type="InterPro" id="IPR036390">
    <property type="entry name" value="WH_DNA-bd_sf"/>
</dbReference>
<dbReference type="PRINTS" id="PR00039">
    <property type="entry name" value="HTHLYSR"/>
</dbReference>
<keyword evidence="4" id="KW-0804">Transcription</keyword>
<evidence type="ECO:0000256" key="2">
    <source>
        <dbReference type="ARBA" id="ARBA00023015"/>
    </source>
</evidence>
<evidence type="ECO:0000259" key="5">
    <source>
        <dbReference type="PROSITE" id="PS50931"/>
    </source>
</evidence>
<dbReference type="PANTHER" id="PTHR30537">
    <property type="entry name" value="HTH-TYPE TRANSCRIPTIONAL REGULATOR"/>
    <property type="match status" value="1"/>
</dbReference>
<name>A0AAV3U8S9_9ALTE</name>
<dbReference type="SUPFAM" id="SSF46785">
    <property type="entry name" value="Winged helix' DNA-binding domain"/>
    <property type="match status" value="1"/>
</dbReference>
<dbReference type="PANTHER" id="PTHR30537:SF5">
    <property type="entry name" value="HTH-TYPE TRANSCRIPTIONAL ACTIVATOR TTDR-RELATED"/>
    <property type="match status" value="1"/>
</dbReference>
<keyword evidence="2" id="KW-0805">Transcription regulation</keyword>
<evidence type="ECO:0000256" key="1">
    <source>
        <dbReference type="ARBA" id="ARBA00009437"/>
    </source>
</evidence>
<accession>A0AAV3U8S9</accession>
<organism evidence="6 7">
    <name type="scientific">Halioxenophilus aromaticivorans</name>
    <dbReference type="NCBI Taxonomy" id="1306992"/>
    <lineage>
        <taxon>Bacteria</taxon>
        <taxon>Pseudomonadati</taxon>
        <taxon>Pseudomonadota</taxon>
        <taxon>Gammaproteobacteria</taxon>
        <taxon>Alteromonadales</taxon>
        <taxon>Alteromonadaceae</taxon>
        <taxon>Halioxenophilus</taxon>
    </lineage>
</organism>
<dbReference type="Gene3D" id="1.10.10.10">
    <property type="entry name" value="Winged helix-like DNA-binding domain superfamily/Winged helix DNA-binding domain"/>
    <property type="match status" value="1"/>
</dbReference>
<keyword evidence="3" id="KW-0238">DNA-binding</keyword>